<keyword evidence="21" id="KW-1185">Reference proteome</keyword>
<evidence type="ECO:0000256" key="11">
    <source>
        <dbReference type="ARBA" id="ARBA00022946"/>
    </source>
</evidence>
<sequence>MGLQRSLGVSSMLDRHGTPEFWAAVFLVHGYALRDYSALYEEMQQVQEHRQAQRGGATREGGWEGSDSPEWQQLTQSMRRARAGICSFQFALASSDALFRKSPGHERRVLALLRSDTFKSYSAVFDAVARGRLSGTFAYDVSAILATMLSLLPECMGVYKAPCNSGDDCDLELYSAFVKAAADSHVLDHACRAALWLADFVGGEQAACTAGGAAAQEQEAHHEIGTATLRPVDLGQREKKMGSICDRLRSMRKDINKVLSTLLGPLLGQQQSLGALHPRPLAAPRTGTDPGLLALLPAVRGLLSGTGVQVWAAKQLLDVANVAQEEVLGGTELGSSVCKMFGLTAPDPYLGLPSTARMQPHLFTATADHPLKKPDTATTIELLRGAMSVSSSTWQVTISGPVGAAVAAPGALPTGSVTTAGGRPVGGGSASASGSAAAGGGGVAAAAAAPTYRLPETIPFSAAQVCSMVSTALQRVLMPGWSAARSDQGEIVQALLLLSRLAQELRARQAQRVLEGIWGMINGWLQSLPVDALTPARQVLQQLGALLLHECPGEGELAQAAARQGGHPEPNDCPLALHAAEGFLILVHDVSVEWLGQPLALHGALFGRLIADMVNALLRQSCVLPVLVVHQPSPSLLDLVVTLRAMCNALRRKGMVAEAAALQTVLLHLAEQLAAVWMRPLPEGMRSGSCSQGAGSGAAAGPGCLPGQPIPDDLAAAIDRTAAALLTKASREQVPKQRLRRMWLAAHGRPNKAAILPAPVSVVFIMAQLLSLLSGLRKQRLWEADVPKDSILALTRVYMAVALQALLASESAPARSGLLTASEARAESWRAMLLAEEGAAVAWAASALYAAVRRQWLEGQEAALDLLEVLVLLLPAEDLRSHVGYYKDESATWPPSGPALPLALGQGWLAQQGREKLAAVMNWRQTSRGGLVLSLAAPAHLSDMIAKPHITALPQLPCPADAAAAVAAVTGIWPCSAADCSRLQESGREPIATQLCSRCRAARYCCAECQKAHWRAGHKTQCARQGAIWAALNTAPAPLHP</sequence>
<evidence type="ECO:0000256" key="16">
    <source>
        <dbReference type="ARBA" id="ARBA00048889"/>
    </source>
</evidence>
<evidence type="ECO:0000256" key="15">
    <source>
        <dbReference type="ARBA" id="ARBA00039024"/>
    </source>
</evidence>
<keyword evidence="4" id="KW-0934">Plastid</keyword>
<dbReference type="PaxDb" id="3055-EDP04837"/>
<comment type="similarity">
    <text evidence="2">Belongs to the polyprenol kinase family.</text>
</comment>
<evidence type="ECO:0000256" key="7">
    <source>
        <dbReference type="ARBA" id="ARBA00022723"/>
    </source>
</evidence>
<dbReference type="AlphaFoldDB" id="A0A2K3CP82"/>
<dbReference type="EC" id="2.7.1.182" evidence="15"/>
<dbReference type="GO" id="GO:0016301">
    <property type="term" value="F:kinase activity"/>
    <property type="evidence" value="ECO:0000318"/>
    <property type="project" value="GO_Central"/>
</dbReference>
<gene>
    <name evidence="20" type="ORF">CHLRE_17g704700v5</name>
</gene>
<feature type="region of interest" description="Disordered" evidence="18">
    <location>
        <begin position="47"/>
        <end position="71"/>
    </location>
</feature>
<evidence type="ECO:0000256" key="5">
    <source>
        <dbReference type="ARBA" id="ARBA00022679"/>
    </source>
</evidence>
<dbReference type="InParanoid" id="A0A2K3CP82"/>
<dbReference type="GO" id="GO:0010276">
    <property type="term" value="F:phytol kinase activity"/>
    <property type="evidence" value="ECO:0007669"/>
    <property type="project" value="UniProtKB-EC"/>
</dbReference>
<dbReference type="RefSeq" id="XP_042914433.1">
    <property type="nucleotide sequence ID" value="XM_043071974.1"/>
</dbReference>
<dbReference type="Gene3D" id="6.10.140.2220">
    <property type="match status" value="1"/>
</dbReference>
<dbReference type="Gramene" id="PNW70075">
    <property type="protein sequence ID" value="PNW70075"/>
    <property type="gene ID" value="CHLRE_17g704700v5"/>
</dbReference>
<dbReference type="Pfam" id="PF01753">
    <property type="entry name" value="zf-MYND"/>
    <property type="match status" value="1"/>
</dbReference>
<dbReference type="PANTHER" id="PTHR32523:SF8">
    <property type="entry name" value="DOLICHOL KINASE"/>
    <property type="match status" value="1"/>
</dbReference>
<comment type="pathway">
    <text evidence="14">Cofactor biosynthesis; tocopherol biosynthesis.</text>
</comment>
<keyword evidence="5" id="KW-0808">Transferase</keyword>
<evidence type="ECO:0000256" key="18">
    <source>
        <dbReference type="SAM" id="MobiDB-lite"/>
    </source>
</evidence>
<dbReference type="Proteomes" id="UP000006906">
    <property type="component" value="Chromosome 17"/>
</dbReference>
<dbReference type="GO" id="GO:0009507">
    <property type="term" value="C:chloroplast"/>
    <property type="evidence" value="ECO:0007669"/>
    <property type="project" value="UniProtKB-SubCell"/>
</dbReference>
<reference evidence="20 21" key="1">
    <citation type="journal article" date="2007" name="Science">
        <title>The Chlamydomonas genome reveals the evolution of key animal and plant functions.</title>
        <authorList>
            <person name="Merchant S.S."/>
            <person name="Prochnik S.E."/>
            <person name="Vallon O."/>
            <person name="Harris E.H."/>
            <person name="Karpowicz S.J."/>
            <person name="Witman G.B."/>
            <person name="Terry A."/>
            <person name="Salamov A."/>
            <person name="Fritz-Laylin L.K."/>
            <person name="Marechal-Drouard L."/>
            <person name="Marshall W.F."/>
            <person name="Qu L.H."/>
            <person name="Nelson D.R."/>
            <person name="Sanderfoot A.A."/>
            <person name="Spalding M.H."/>
            <person name="Kapitonov V.V."/>
            <person name="Ren Q."/>
            <person name="Ferris P."/>
            <person name="Lindquist E."/>
            <person name="Shapiro H."/>
            <person name="Lucas S.M."/>
            <person name="Grimwood J."/>
            <person name="Schmutz J."/>
            <person name="Cardol P."/>
            <person name="Cerutti H."/>
            <person name="Chanfreau G."/>
            <person name="Chen C.L."/>
            <person name="Cognat V."/>
            <person name="Croft M.T."/>
            <person name="Dent R."/>
            <person name="Dutcher S."/>
            <person name="Fernandez E."/>
            <person name="Fukuzawa H."/>
            <person name="Gonzalez-Ballester D."/>
            <person name="Gonzalez-Halphen D."/>
            <person name="Hallmann A."/>
            <person name="Hanikenne M."/>
            <person name="Hippler M."/>
            <person name="Inwood W."/>
            <person name="Jabbari K."/>
            <person name="Kalanon M."/>
            <person name="Kuras R."/>
            <person name="Lefebvre P.A."/>
            <person name="Lemaire S.D."/>
            <person name="Lobanov A.V."/>
            <person name="Lohr M."/>
            <person name="Manuell A."/>
            <person name="Meier I."/>
            <person name="Mets L."/>
            <person name="Mittag M."/>
            <person name="Mittelmeier T."/>
            <person name="Moroney J.V."/>
            <person name="Moseley J."/>
            <person name="Napoli C."/>
            <person name="Nedelcu A.M."/>
            <person name="Niyogi K."/>
            <person name="Novoselov S.V."/>
            <person name="Paulsen I.T."/>
            <person name="Pazour G."/>
            <person name="Purton S."/>
            <person name="Ral J.P."/>
            <person name="Riano-Pachon D.M."/>
            <person name="Riekhof W."/>
            <person name="Rymarquis L."/>
            <person name="Schroda M."/>
            <person name="Stern D."/>
            <person name="Umen J."/>
            <person name="Willows R."/>
            <person name="Wilson N."/>
            <person name="Zimmer S.L."/>
            <person name="Allmer J."/>
            <person name="Balk J."/>
            <person name="Bisova K."/>
            <person name="Chen C.J."/>
            <person name="Elias M."/>
            <person name="Gendler K."/>
            <person name="Hauser C."/>
            <person name="Lamb M.R."/>
            <person name="Ledford H."/>
            <person name="Long J.C."/>
            <person name="Minagawa J."/>
            <person name="Page M.D."/>
            <person name="Pan J."/>
            <person name="Pootakham W."/>
            <person name="Roje S."/>
            <person name="Rose A."/>
            <person name="Stahlberg E."/>
            <person name="Terauchi A.M."/>
            <person name="Yang P."/>
            <person name="Ball S."/>
            <person name="Bowler C."/>
            <person name="Dieckmann C.L."/>
            <person name="Gladyshev V.N."/>
            <person name="Green P."/>
            <person name="Jorgensen R."/>
            <person name="Mayfield S."/>
            <person name="Mueller-Roeber B."/>
            <person name="Rajamani S."/>
            <person name="Sayre R.T."/>
            <person name="Brokstein P."/>
            <person name="Dubchak I."/>
            <person name="Goodstein D."/>
            <person name="Hornick L."/>
            <person name="Huang Y.W."/>
            <person name="Jhaveri J."/>
            <person name="Luo Y."/>
            <person name="Martinez D."/>
            <person name="Ngau W.C."/>
            <person name="Otillar B."/>
            <person name="Poliakov A."/>
            <person name="Porter A."/>
            <person name="Szajkowski L."/>
            <person name="Werner G."/>
            <person name="Zhou K."/>
            <person name="Grigoriev I.V."/>
            <person name="Rokhsar D.S."/>
            <person name="Grossman A.R."/>
        </authorList>
    </citation>
    <scope>NUCLEOTIDE SEQUENCE [LARGE SCALE GENOMIC DNA]</scope>
    <source>
        <strain evidence="21">CC-503</strain>
    </source>
</reference>
<feature type="domain" description="MYND-type" evidence="19">
    <location>
        <begin position="977"/>
        <end position="1022"/>
    </location>
</feature>
<dbReference type="GO" id="GO:0016020">
    <property type="term" value="C:membrane"/>
    <property type="evidence" value="ECO:0007669"/>
    <property type="project" value="UniProtKB-SubCell"/>
</dbReference>
<accession>A0A2K3CP82</accession>
<keyword evidence="6" id="KW-0812">Transmembrane</keyword>
<evidence type="ECO:0000256" key="6">
    <source>
        <dbReference type="ARBA" id="ARBA00022692"/>
    </source>
</evidence>
<evidence type="ECO:0000256" key="14">
    <source>
        <dbReference type="ARBA" id="ARBA00024015"/>
    </source>
</evidence>
<name>A0A2K3CP82_CHLRE</name>
<evidence type="ECO:0000256" key="4">
    <source>
        <dbReference type="ARBA" id="ARBA00022640"/>
    </source>
</evidence>
<comment type="catalytic activity">
    <reaction evidence="16">
        <text>phytol + CTP = phytyl phosphate + CDP + H(+)</text>
        <dbReference type="Rhea" id="RHEA:38055"/>
        <dbReference type="ChEBI" id="CHEBI:15378"/>
        <dbReference type="ChEBI" id="CHEBI:17327"/>
        <dbReference type="ChEBI" id="CHEBI:37563"/>
        <dbReference type="ChEBI" id="CHEBI:58069"/>
        <dbReference type="ChEBI" id="CHEBI:75483"/>
        <dbReference type="EC" id="2.7.1.182"/>
    </reaction>
</comment>
<dbReference type="OrthoDB" id="420187at2759"/>
<dbReference type="PANTHER" id="PTHR32523">
    <property type="entry name" value="PHYTOL KINASE 1, CHLOROPLASTIC"/>
    <property type="match status" value="1"/>
</dbReference>
<dbReference type="EMBL" id="CM008978">
    <property type="protein sequence ID" value="PNW70075.1"/>
    <property type="molecule type" value="Genomic_DNA"/>
</dbReference>
<dbReference type="InterPro" id="IPR039606">
    <property type="entry name" value="Phytol/farnesol_kinase"/>
</dbReference>
<evidence type="ECO:0000313" key="20">
    <source>
        <dbReference type="EMBL" id="PNW70075.1"/>
    </source>
</evidence>
<keyword evidence="9" id="KW-0418">Kinase</keyword>
<dbReference type="PROSITE" id="PS50865">
    <property type="entry name" value="ZF_MYND_2"/>
    <property type="match status" value="1"/>
</dbReference>
<evidence type="ECO:0000313" key="21">
    <source>
        <dbReference type="Proteomes" id="UP000006906"/>
    </source>
</evidence>
<dbReference type="SUPFAM" id="SSF144232">
    <property type="entry name" value="HIT/MYND zinc finger-like"/>
    <property type="match status" value="1"/>
</dbReference>
<dbReference type="GeneID" id="66056918"/>
<dbReference type="KEGG" id="cre:CHLRE_17g704700v5"/>
<evidence type="ECO:0000256" key="8">
    <source>
        <dbReference type="ARBA" id="ARBA00022771"/>
    </source>
</evidence>
<organism evidence="20 21">
    <name type="scientific">Chlamydomonas reinhardtii</name>
    <name type="common">Chlamydomonas smithii</name>
    <dbReference type="NCBI Taxonomy" id="3055"/>
    <lineage>
        <taxon>Eukaryota</taxon>
        <taxon>Viridiplantae</taxon>
        <taxon>Chlorophyta</taxon>
        <taxon>core chlorophytes</taxon>
        <taxon>Chlorophyceae</taxon>
        <taxon>CS clade</taxon>
        <taxon>Chlamydomonadales</taxon>
        <taxon>Chlamydomonadaceae</taxon>
        <taxon>Chlamydomonas</taxon>
    </lineage>
</organism>
<keyword evidence="13" id="KW-0472">Membrane</keyword>
<protein>
    <recommendedName>
        <fullName evidence="15">phytol kinase</fullName>
        <ecNumber evidence="15">2.7.1.182</ecNumber>
    </recommendedName>
</protein>
<dbReference type="InterPro" id="IPR002893">
    <property type="entry name" value="Znf_MYND"/>
</dbReference>
<comment type="subcellular location">
    <subcellularLocation>
        <location evidence="1">Plastid</location>
        <location evidence="1">Chloroplast membrane</location>
        <topology evidence="1">Multi-pass membrane protein</topology>
    </subcellularLocation>
</comment>
<evidence type="ECO:0000256" key="2">
    <source>
        <dbReference type="ARBA" id="ARBA00010794"/>
    </source>
</evidence>
<evidence type="ECO:0000256" key="17">
    <source>
        <dbReference type="PROSITE-ProRule" id="PRU00134"/>
    </source>
</evidence>
<keyword evidence="11" id="KW-0809">Transit peptide</keyword>
<keyword evidence="3" id="KW-0150">Chloroplast</keyword>
<proteinExistence type="inferred from homology"/>
<keyword evidence="10" id="KW-0862">Zinc</keyword>
<evidence type="ECO:0000256" key="1">
    <source>
        <dbReference type="ARBA" id="ARBA00004508"/>
    </source>
</evidence>
<evidence type="ECO:0000256" key="13">
    <source>
        <dbReference type="ARBA" id="ARBA00023136"/>
    </source>
</evidence>
<evidence type="ECO:0000256" key="10">
    <source>
        <dbReference type="ARBA" id="ARBA00022833"/>
    </source>
</evidence>
<dbReference type="GO" id="GO:0008270">
    <property type="term" value="F:zinc ion binding"/>
    <property type="evidence" value="ECO:0007669"/>
    <property type="project" value="UniProtKB-KW"/>
</dbReference>
<evidence type="ECO:0000256" key="9">
    <source>
        <dbReference type="ARBA" id="ARBA00022777"/>
    </source>
</evidence>
<keyword evidence="8 17" id="KW-0863">Zinc-finger</keyword>
<evidence type="ECO:0000256" key="3">
    <source>
        <dbReference type="ARBA" id="ARBA00022528"/>
    </source>
</evidence>
<keyword evidence="7" id="KW-0479">Metal-binding</keyword>
<keyword evidence="12" id="KW-1133">Transmembrane helix</keyword>
<evidence type="ECO:0000259" key="19">
    <source>
        <dbReference type="PROSITE" id="PS50865"/>
    </source>
</evidence>
<evidence type="ECO:0000256" key="12">
    <source>
        <dbReference type="ARBA" id="ARBA00022989"/>
    </source>
</evidence>